<dbReference type="Proteomes" id="UP000294856">
    <property type="component" value="Unassembled WGS sequence"/>
</dbReference>
<dbReference type="EMBL" id="SMFR01000005">
    <property type="protein sequence ID" value="TCJ93568.1"/>
    <property type="molecule type" value="Genomic_DNA"/>
</dbReference>
<feature type="compositionally biased region" description="Polar residues" evidence="1">
    <location>
        <begin position="12"/>
        <end position="23"/>
    </location>
</feature>
<gene>
    <name evidence="2" type="ORF">DFR71_5418</name>
</gene>
<name>A0A4R1FMV7_9NOCA</name>
<feature type="compositionally biased region" description="Low complexity" evidence="1">
    <location>
        <begin position="165"/>
        <end position="182"/>
    </location>
</feature>
<evidence type="ECO:0000313" key="3">
    <source>
        <dbReference type="Proteomes" id="UP000294856"/>
    </source>
</evidence>
<reference evidence="2 3" key="1">
    <citation type="submission" date="2019-03" db="EMBL/GenBank/DDBJ databases">
        <title>Genomic Encyclopedia of Type Strains, Phase IV (KMG-IV): sequencing the most valuable type-strain genomes for metagenomic binning, comparative biology and taxonomic classification.</title>
        <authorList>
            <person name="Goeker M."/>
        </authorList>
    </citation>
    <scope>NUCLEOTIDE SEQUENCE [LARGE SCALE GENOMIC DNA]</scope>
    <source>
        <strain evidence="2 3">DSM 44684</strain>
    </source>
</reference>
<comment type="caution">
    <text evidence="2">The sequence shown here is derived from an EMBL/GenBank/DDBJ whole genome shotgun (WGS) entry which is preliminary data.</text>
</comment>
<sequence length="214" mass="24078">MRLPWPVRTRIATRNNTESSGINETERDPAGTPRTPNLQVRGCFEKVENRREAKHLERQVLVRVQMGEHKKPATSASRWRAFWLSGQFRPDRLLSDYKRGTTFPSTNWSRAFLASGPTVHRSDPRRSRSAEGNLACAAPSARDAGRAYPPRSREGQWCPGGHLGSLGSLSRTTRTRPLPRSSRLTDRRVHEPGCSFKGCRDGFGRGAIDRCSRV</sequence>
<organism evidence="2 3">
    <name type="scientific">Nocardia alba</name>
    <dbReference type="NCBI Taxonomy" id="225051"/>
    <lineage>
        <taxon>Bacteria</taxon>
        <taxon>Bacillati</taxon>
        <taxon>Actinomycetota</taxon>
        <taxon>Actinomycetes</taxon>
        <taxon>Mycobacteriales</taxon>
        <taxon>Nocardiaceae</taxon>
        <taxon>Nocardia</taxon>
    </lineage>
</organism>
<feature type="region of interest" description="Disordered" evidence="1">
    <location>
        <begin position="1"/>
        <end position="37"/>
    </location>
</feature>
<evidence type="ECO:0000256" key="1">
    <source>
        <dbReference type="SAM" id="MobiDB-lite"/>
    </source>
</evidence>
<protein>
    <submittedName>
        <fullName evidence="2">Uncharacterized protein</fullName>
    </submittedName>
</protein>
<dbReference type="AlphaFoldDB" id="A0A4R1FMV7"/>
<feature type="region of interest" description="Disordered" evidence="1">
    <location>
        <begin position="141"/>
        <end position="184"/>
    </location>
</feature>
<accession>A0A4R1FMV7</accession>
<keyword evidence="3" id="KW-1185">Reference proteome</keyword>
<proteinExistence type="predicted"/>
<evidence type="ECO:0000313" key="2">
    <source>
        <dbReference type="EMBL" id="TCJ93568.1"/>
    </source>
</evidence>